<accession>A0ABV2NWK5</accession>
<feature type="domain" description="M23ase beta-sheet core" evidence="2">
    <location>
        <begin position="80"/>
        <end position="176"/>
    </location>
</feature>
<dbReference type="CDD" id="cd12797">
    <property type="entry name" value="M23_peptidase"/>
    <property type="match status" value="1"/>
</dbReference>
<name>A0ABV2NWK5_9CORY</name>
<dbReference type="InterPro" id="IPR050570">
    <property type="entry name" value="Cell_wall_metabolism_enzyme"/>
</dbReference>
<organism evidence="3 4">
    <name type="scientific">Corynebacterium mucifaciens</name>
    <dbReference type="NCBI Taxonomy" id="57171"/>
    <lineage>
        <taxon>Bacteria</taxon>
        <taxon>Bacillati</taxon>
        <taxon>Actinomycetota</taxon>
        <taxon>Actinomycetes</taxon>
        <taxon>Mycobacteriales</taxon>
        <taxon>Corynebacteriaceae</taxon>
        <taxon>Corynebacterium</taxon>
    </lineage>
</organism>
<feature type="region of interest" description="Disordered" evidence="1">
    <location>
        <begin position="185"/>
        <end position="208"/>
    </location>
</feature>
<dbReference type="PANTHER" id="PTHR21666">
    <property type="entry name" value="PEPTIDASE-RELATED"/>
    <property type="match status" value="1"/>
</dbReference>
<dbReference type="GO" id="GO:0016787">
    <property type="term" value="F:hydrolase activity"/>
    <property type="evidence" value="ECO:0007669"/>
    <property type="project" value="UniProtKB-KW"/>
</dbReference>
<keyword evidence="4" id="KW-1185">Reference proteome</keyword>
<dbReference type="EMBL" id="JBEPNZ010000001">
    <property type="protein sequence ID" value="MET3943983.1"/>
    <property type="molecule type" value="Genomic_DNA"/>
</dbReference>
<gene>
    <name evidence="3" type="ORF">JOF50_000782</name>
</gene>
<comment type="caution">
    <text evidence="3">The sequence shown here is derived from an EMBL/GenBank/DDBJ whole genome shotgun (WGS) entry which is preliminary data.</text>
</comment>
<reference evidence="3 4" key="1">
    <citation type="submission" date="2024-06" db="EMBL/GenBank/DDBJ databases">
        <title>Sequencing the genomes of 1000 actinobacteria strains.</title>
        <authorList>
            <person name="Klenk H.-P."/>
        </authorList>
    </citation>
    <scope>NUCLEOTIDE SEQUENCE [LARGE SCALE GENOMIC DNA]</scope>
    <source>
        <strain evidence="3 4">DSM 44265</strain>
    </source>
</reference>
<protein>
    <submittedName>
        <fullName evidence="3">Murein DD-endopeptidase MepM/ murein hydrolase activator NlpD</fullName>
    </submittedName>
</protein>
<keyword evidence="3" id="KW-0378">Hydrolase</keyword>
<dbReference type="SUPFAM" id="SSF51261">
    <property type="entry name" value="Duplicated hybrid motif"/>
    <property type="match status" value="1"/>
</dbReference>
<evidence type="ECO:0000313" key="3">
    <source>
        <dbReference type="EMBL" id="MET3943983.1"/>
    </source>
</evidence>
<proteinExistence type="predicted"/>
<dbReference type="Proteomes" id="UP001549139">
    <property type="component" value="Unassembled WGS sequence"/>
</dbReference>
<dbReference type="RefSeq" id="WP_343033548.1">
    <property type="nucleotide sequence ID" value="NZ_JAAXPF010000004.1"/>
</dbReference>
<dbReference type="InterPro" id="IPR016047">
    <property type="entry name" value="M23ase_b-sheet_dom"/>
</dbReference>
<dbReference type="Pfam" id="PF01551">
    <property type="entry name" value="Peptidase_M23"/>
    <property type="match status" value="1"/>
</dbReference>
<feature type="region of interest" description="Disordered" evidence="1">
    <location>
        <begin position="133"/>
        <end position="154"/>
    </location>
</feature>
<dbReference type="InterPro" id="IPR011055">
    <property type="entry name" value="Dup_hybrid_motif"/>
</dbReference>
<dbReference type="PANTHER" id="PTHR21666:SF270">
    <property type="entry name" value="MUREIN HYDROLASE ACTIVATOR ENVC"/>
    <property type="match status" value="1"/>
</dbReference>
<evidence type="ECO:0000259" key="2">
    <source>
        <dbReference type="Pfam" id="PF01551"/>
    </source>
</evidence>
<evidence type="ECO:0000313" key="4">
    <source>
        <dbReference type="Proteomes" id="UP001549139"/>
    </source>
</evidence>
<evidence type="ECO:0000256" key="1">
    <source>
        <dbReference type="SAM" id="MobiDB-lite"/>
    </source>
</evidence>
<sequence length="208" mass="21567">MDNPAAAEALSTEPLAPLLTAAVKWSDRSMRLSTILRSTTALFLLTAAPAAAWVDPVAGTAHSSGVSRPADIPDQNWKPGHRGVDLPLRAGQPVLAAGDGVVAFVGSVAGTPVLAIDHAGGIRTTYQPVRSDLAPGDAVREGQPVGTLTRAPTTFSGAHDGLHWGARTGKDTYIDPLTLLQPPRIRLKPLDGSPASPTREGAPGRRFA</sequence>
<dbReference type="Gene3D" id="2.70.70.10">
    <property type="entry name" value="Glucose Permease (Domain IIA)"/>
    <property type="match status" value="1"/>
</dbReference>